<dbReference type="InterPro" id="IPR020605">
    <property type="entry name" value="Octanoyltransferase_CS"/>
</dbReference>
<feature type="site" description="Lowers pKa of active site Cys" evidence="6 10">
    <location>
        <position position="135"/>
    </location>
</feature>
<feature type="active site" description="Acyl-thioester intermediate" evidence="6 8">
    <location>
        <position position="169"/>
    </location>
</feature>
<dbReference type="SUPFAM" id="SSF55681">
    <property type="entry name" value="Class II aaRS and biotin synthetases"/>
    <property type="match status" value="1"/>
</dbReference>
<dbReference type="AlphaFoldDB" id="A0A251XAF5"/>
<name>A0A251XAF5_9GAMM</name>
<evidence type="ECO:0000256" key="9">
    <source>
        <dbReference type="PIRSR" id="PIRSR016262-2"/>
    </source>
</evidence>
<dbReference type="PROSITE" id="PS01313">
    <property type="entry name" value="LIPB"/>
    <property type="match status" value="1"/>
</dbReference>
<feature type="binding site" evidence="6 9">
    <location>
        <begin position="138"/>
        <end position="140"/>
    </location>
    <ligand>
        <name>substrate</name>
    </ligand>
</feature>
<comment type="caution">
    <text evidence="12">The sequence shown here is derived from an EMBL/GenBank/DDBJ whole genome shotgun (WGS) entry which is preliminary data.</text>
</comment>
<evidence type="ECO:0000256" key="2">
    <source>
        <dbReference type="ARBA" id="ARBA00022490"/>
    </source>
</evidence>
<evidence type="ECO:0000313" key="13">
    <source>
        <dbReference type="Proteomes" id="UP000194798"/>
    </source>
</evidence>
<feature type="binding site" evidence="6 9">
    <location>
        <begin position="70"/>
        <end position="77"/>
    </location>
    <ligand>
        <name>substrate</name>
    </ligand>
</feature>
<dbReference type="PIRSF" id="PIRSF016262">
    <property type="entry name" value="LPLase"/>
    <property type="match status" value="1"/>
</dbReference>
<keyword evidence="4 6" id="KW-0012">Acyltransferase</keyword>
<comment type="function">
    <text evidence="5 6 7">Catalyzes the transfer of endogenously produced octanoic acid from octanoyl-acyl-carrier-protein onto the lipoyl domains of lipoate-dependent enzymes. Lipoyl-ACP can also act as a substrate although octanoyl-ACP is likely to be the physiological substrate.</text>
</comment>
<keyword evidence="2 6" id="KW-0963">Cytoplasm</keyword>
<comment type="subcellular location">
    <subcellularLocation>
        <location evidence="6">Cytoplasm</location>
    </subcellularLocation>
</comment>
<dbReference type="Proteomes" id="UP000194798">
    <property type="component" value="Unassembled WGS sequence"/>
</dbReference>
<feature type="binding site" evidence="6 9">
    <location>
        <begin position="151"/>
        <end position="153"/>
    </location>
    <ligand>
        <name>substrate</name>
    </ligand>
</feature>
<dbReference type="HAMAP" id="MF_00013">
    <property type="entry name" value="LipB"/>
    <property type="match status" value="1"/>
</dbReference>
<evidence type="ECO:0000256" key="7">
    <source>
        <dbReference type="PIRNR" id="PIRNR016262"/>
    </source>
</evidence>
<dbReference type="InterPro" id="IPR004143">
    <property type="entry name" value="BPL_LPL_catalytic"/>
</dbReference>
<keyword evidence="13" id="KW-1185">Reference proteome</keyword>
<comment type="catalytic activity">
    <reaction evidence="6 7">
        <text>octanoyl-[ACP] + L-lysyl-[protein] = N(6)-octanoyl-L-lysyl-[protein] + holo-[ACP] + H(+)</text>
        <dbReference type="Rhea" id="RHEA:17665"/>
        <dbReference type="Rhea" id="RHEA-COMP:9636"/>
        <dbReference type="Rhea" id="RHEA-COMP:9685"/>
        <dbReference type="Rhea" id="RHEA-COMP:9752"/>
        <dbReference type="Rhea" id="RHEA-COMP:9928"/>
        <dbReference type="ChEBI" id="CHEBI:15378"/>
        <dbReference type="ChEBI" id="CHEBI:29969"/>
        <dbReference type="ChEBI" id="CHEBI:64479"/>
        <dbReference type="ChEBI" id="CHEBI:78463"/>
        <dbReference type="ChEBI" id="CHEBI:78809"/>
        <dbReference type="EC" id="2.3.1.181"/>
    </reaction>
</comment>
<dbReference type="CDD" id="cd16444">
    <property type="entry name" value="LipB"/>
    <property type="match status" value="1"/>
</dbReference>
<dbReference type="Pfam" id="PF21948">
    <property type="entry name" value="LplA-B_cat"/>
    <property type="match status" value="1"/>
</dbReference>
<organism evidence="12 13">
    <name type="scientific">Thioflexithrix psekupsensis</name>
    <dbReference type="NCBI Taxonomy" id="1570016"/>
    <lineage>
        <taxon>Bacteria</taxon>
        <taxon>Pseudomonadati</taxon>
        <taxon>Pseudomonadota</taxon>
        <taxon>Gammaproteobacteria</taxon>
        <taxon>Thiotrichales</taxon>
        <taxon>Thioflexithrix</taxon>
    </lineage>
</organism>
<dbReference type="OrthoDB" id="9787061at2"/>
<dbReference type="EMBL" id="MSLT01000006">
    <property type="protein sequence ID" value="OUD15412.1"/>
    <property type="molecule type" value="Genomic_DNA"/>
</dbReference>
<dbReference type="InterPro" id="IPR045864">
    <property type="entry name" value="aa-tRNA-synth_II/BPL/LPL"/>
</dbReference>
<dbReference type="PANTHER" id="PTHR10993">
    <property type="entry name" value="OCTANOYLTRANSFERASE"/>
    <property type="match status" value="1"/>
</dbReference>
<dbReference type="PANTHER" id="PTHR10993:SF7">
    <property type="entry name" value="LIPOYLTRANSFERASE 2, MITOCHONDRIAL-RELATED"/>
    <property type="match status" value="1"/>
</dbReference>
<gene>
    <name evidence="6" type="primary">lipB</name>
    <name evidence="12" type="ORF">TPSD3_02470</name>
</gene>
<evidence type="ECO:0000256" key="4">
    <source>
        <dbReference type="ARBA" id="ARBA00023315"/>
    </source>
</evidence>
<evidence type="ECO:0000256" key="6">
    <source>
        <dbReference type="HAMAP-Rule" id="MF_00013"/>
    </source>
</evidence>
<evidence type="ECO:0000256" key="1">
    <source>
        <dbReference type="ARBA" id="ARBA00004821"/>
    </source>
</evidence>
<dbReference type="UniPathway" id="UPA00538">
    <property type="reaction ID" value="UER00592"/>
</dbReference>
<dbReference type="GO" id="GO:0033819">
    <property type="term" value="F:lipoyl(octanoyl) transferase activity"/>
    <property type="evidence" value="ECO:0007669"/>
    <property type="project" value="UniProtKB-EC"/>
</dbReference>
<dbReference type="Gene3D" id="3.30.930.10">
    <property type="entry name" value="Bira Bifunctional Protein, Domain 2"/>
    <property type="match status" value="1"/>
</dbReference>
<evidence type="ECO:0000313" key="12">
    <source>
        <dbReference type="EMBL" id="OUD15412.1"/>
    </source>
</evidence>
<sequence length="216" mass="24733">MIDTVFIRDFGLCFYAETYHAMQQFTAQRDENTPDELWLVQHPAVYTLGQAGRVEHIIKPHDIPVFFCDRGGQVTYHAPGQLVVYVLMDLKRRPQWGVKTLVTALEQAIIDFLALYSLTANRRDHAPGVYVNEEKIASLGLRIRRGCSYHGLSLNIAMDLTPFSWINPCGYADLKMTQLVDLGVKKEFSALSQEFLDCLLSALDYRNHHWLNTIEE</sequence>
<dbReference type="FunFam" id="3.30.930.10:FF:000020">
    <property type="entry name" value="Octanoyltransferase"/>
    <property type="match status" value="1"/>
</dbReference>
<dbReference type="EC" id="2.3.1.181" evidence="6 7"/>
<evidence type="ECO:0000256" key="3">
    <source>
        <dbReference type="ARBA" id="ARBA00022679"/>
    </source>
</evidence>
<comment type="similarity">
    <text evidence="6 7">Belongs to the LipB family.</text>
</comment>
<proteinExistence type="inferred from homology"/>
<evidence type="ECO:0000256" key="5">
    <source>
        <dbReference type="ARBA" id="ARBA00024732"/>
    </source>
</evidence>
<dbReference type="NCBIfam" id="TIGR00214">
    <property type="entry name" value="lipB"/>
    <property type="match status" value="1"/>
</dbReference>
<dbReference type="GO" id="GO:0005737">
    <property type="term" value="C:cytoplasm"/>
    <property type="evidence" value="ECO:0007669"/>
    <property type="project" value="UniProtKB-SubCell"/>
</dbReference>
<dbReference type="GO" id="GO:0009249">
    <property type="term" value="P:protein lipoylation"/>
    <property type="evidence" value="ECO:0007669"/>
    <property type="project" value="InterPro"/>
</dbReference>
<evidence type="ECO:0000256" key="8">
    <source>
        <dbReference type="PIRSR" id="PIRSR016262-1"/>
    </source>
</evidence>
<protein>
    <recommendedName>
        <fullName evidence="6 7">Octanoyltransferase</fullName>
        <ecNumber evidence="6 7">2.3.1.181</ecNumber>
    </recommendedName>
    <alternativeName>
        <fullName evidence="6">Lipoate-protein ligase B</fullName>
    </alternativeName>
    <alternativeName>
        <fullName evidence="6">Lipoyl/octanoyl transferase</fullName>
    </alternativeName>
    <alternativeName>
        <fullName evidence="6">Octanoyl-[acyl-carrier-protein]-protein N-octanoyltransferase</fullName>
    </alternativeName>
</protein>
<evidence type="ECO:0000256" key="10">
    <source>
        <dbReference type="PIRSR" id="PIRSR016262-3"/>
    </source>
</evidence>
<evidence type="ECO:0000259" key="11">
    <source>
        <dbReference type="PROSITE" id="PS51733"/>
    </source>
</evidence>
<dbReference type="PROSITE" id="PS51733">
    <property type="entry name" value="BPL_LPL_CATALYTIC"/>
    <property type="match status" value="1"/>
</dbReference>
<dbReference type="NCBIfam" id="NF010922">
    <property type="entry name" value="PRK14342.1"/>
    <property type="match status" value="1"/>
</dbReference>
<keyword evidence="3 6" id="KW-0808">Transferase</keyword>
<feature type="domain" description="BPL/LPL catalytic" evidence="11">
    <location>
        <begin position="31"/>
        <end position="207"/>
    </location>
</feature>
<dbReference type="InterPro" id="IPR000544">
    <property type="entry name" value="Octanoyltransferase"/>
</dbReference>
<reference evidence="12 13" key="1">
    <citation type="submission" date="2016-12" db="EMBL/GenBank/DDBJ databases">
        <title>Thioflexothrix psekupsii D3 genome sequencing and assembly.</title>
        <authorList>
            <person name="Fomenkov A."/>
            <person name="Vincze T."/>
            <person name="Grabovich M."/>
            <person name="Anton B.P."/>
            <person name="Dubinina G."/>
            <person name="Orlova M."/>
            <person name="Belousova E."/>
            <person name="Roberts R.J."/>
        </authorList>
    </citation>
    <scope>NUCLEOTIDE SEQUENCE [LARGE SCALE GENOMIC DNA]</scope>
    <source>
        <strain evidence="12">D3</strain>
    </source>
</reference>
<accession>A0A251XAF5</accession>
<comment type="pathway">
    <text evidence="1 6 7">Protein modification; protein lipoylation via endogenous pathway; protein N(6)-(lipoyl)lysine from octanoyl-[acyl-carrier-protein]: step 1/2.</text>
</comment>
<comment type="miscellaneous">
    <text evidence="6">In the reaction, the free carboxyl group of octanoic acid is attached via an amide linkage to the epsilon-amino group of a specific lysine residue of lipoyl domains of lipoate-dependent enzymes.</text>
</comment>